<evidence type="ECO:0000313" key="4">
    <source>
        <dbReference type="Proteomes" id="UP001458946"/>
    </source>
</evidence>
<dbReference type="Proteomes" id="UP001458946">
    <property type="component" value="Unassembled WGS sequence"/>
</dbReference>
<dbReference type="InterPro" id="IPR050892">
    <property type="entry name" value="ADP-ribose_metab_enzymes"/>
</dbReference>
<comment type="caution">
    <text evidence="3">The sequence shown here is derived from an EMBL/GenBank/DDBJ whole genome shotgun (WGS) entry which is preliminary data.</text>
</comment>
<evidence type="ECO:0000256" key="1">
    <source>
        <dbReference type="ARBA" id="ARBA00035885"/>
    </source>
</evidence>
<dbReference type="PANTHER" id="PTHR12521:SF0">
    <property type="entry name" value="ADP-RIBOSE GLYCOHYDROLASE OARD1"/>
    <property type="match status" value="1"/>
</dbReference>
<accession>A0ABP9VI14</accession>
<proteinExistence type="predicted"/>
<dbReference type="PROSITE" id="PS51154">
    <property type="entry name" value="MACRO"/>
    <property type="match status" value="1"/>
</dbReference>
<gene>
    <name evidence="3" type="ORF">Dxin01_03974</name>
</gene>
<dbReference type="RefSeq" id="WP_353544172.1">
    <property type="nucleotide sequence ID" value="NZ_BAABRN010000096.1"/>
</dbReference>
<evidence type="ECO:0000313" key="3">
    <source>
        <dbReference type="EMBL" id="GAA5504205.1"/>
    </source>
</evidence>
<keyword evidence="4" id="KW-1185">Reference proteome</keyword>
<dbReference type="InterPro" id="IPR043472">
    <property type="entry name" value="Macro_dom-like"/>
</dbReference>
<feature type="domain" description="Macro" evidence="2">
    <location>
        <begin position="1"/>
        <end position="165"/>
    </location>
</feature>
<comment type="catalytic activity">
    <reaction evidence="1">
        <text>an N-(ADP-alpha-D-ribosyl)-thymidine in DNA + H2O = a thymidine in DNA + ADP-D-ribose</text>
        <dbReference type="Rhea" id="RHEA:71655"/>
        <dbReference type="Rhea" id="RHEA-COMP:13556"/>
        <dbReference type="Rhea" id="RHEA-COMP:18051"/>
        <dbReference type="ChEBI" id="CHEBI:15377"/>
        <dbReference type="ChEBI" id="CHEBI:57967"/>
        <dbReference type="ChEBI" id="CHEBI:137386"/>
        <dbReference type="ChEBI" id="CHEBI:191199"/>
    </reaction>
    <physiologicalReaction direction="left-to-right" evidence="1">
        <dbReference type="Rhea" id="RHEA:71656"/>
    </physiologicalReaction>
</comment>
<evidence type="ECO:0000259" key="2">
    <source>
        <dbReference type="PROSITE" id="PS51154"/>
    </source>
</evidence>
<name>A0ABP9VI14_9DEIO</name>
<dbReference type="EMBL" id="BAABRN010000096">
    <property type="protein sequence ID" value="GAA5504205.1"/>
    <property type="molecule type" value="Genomic_DNA"/>
</dbReference>
<dbReference type="SMART" id="SM00506">
    <property type="entry name" value="A1pp"/>
    <property type="match status" value="1"/>
</dbReference>
<dbReference type="InterPro" id="IPR002589">
    <property type="entry name" value="Macro_dom"/>
</dbReference>
<dbReference type="SUPFAM" id="SSF52949">
    <property type="entry name" value="Macro domain-like"/>
    <property type="match status" value="1"/>
</dbReference>
<dbReference type="Pfam" id="PF01661">
    <property type="entry name" value="Macro"/>
    <property type="match status" value="1"/>
</dbReference>
<dbReference type="Gene3D" id="3.40.220.10">
    <property type="entry name" value="Leucine Aminopeptidase, subunit E, domain 1"/>
    <property type="match status" value="1"/>
</dbReference>
<sequence>MSGIKFTQGNLLTADVEVLVNTVNCVGVMGRGIALQFKKAFPENFKEYQAACKRQEVQPGRMFITERVGLGLPRYIVNFPTKRHWKGKSRMEDIEAGLVALAADIQRLGITSIAVPPLGAGLGGLEWEAVRQRIEVALGALEGVTVTVYEPGEAPPVLTNMTEAPRMTAGRAALVGLMERYQAGLLDPFVSLLEVQKLIYFLQQAGEPMKLQYTKGAYGPYAADMRHVLKRLEGHLITGYADGGDDPTKPLALVAGASADAGQFLKSHPDTLARFDRVAQLVDGFETPYGMELLATVHFIAKEYGATSVEGAVRHVHAWSERKKQFTPAQIAVAWKTLEAQGWLVEG</sequence>
<organism evidence="3 4">
    <name type="scientific">Deinococcus xinjiangensis</name>
    <dbReference type="NCBI Taxonomy" id="457454"/>
    <lineage>
        <taxon>Bacteria</taxon>
        <taxon>Thermotogati</taxon>
        <taxon>Deinococcota</taxon>
        <taxon>Deinococci</taxon>
        <taxon>Deinococcales</taxon>
        <taxon>Deinococcaceae</taxon>
        <taxon>Deinococcus</taxon>
    </lineage>
</organism>
<reference evidence="3 4" key="1">
    <citation type="submission" date="2024-02" db="EMBL/GenBank/DDBJ databases">
        <title>Deinococcus xinjiangensis NBRC 107630.</title>
        <authorList>
            <person name="Ichikawa N."/>
            <person name="Katano-Makiyama Y."/>
            <person name="Hidaka K."/>
        </authorList>
    </citation>
    <scope>NUCLEOTIDE SEQUENCE [LARGE SCALE GENOMIC DNA]</scope>
    <source>
        <strain evidence="3 4">NBRC 107630</strain>
    </source>
</reference>
<dbReference type="PANTHER" id="PTHR12521">
    <property type="entry name" value="PROTEIN C6ORF130"/>
    <property type="match status" value="1"/>
</dbReference>
<protein>
    <recommendedName>
        <fullName evidence="2">Macro domain-containing protein</fullName>
    </recommendedName>
</protein>
<dbReference type="CDD" id="cd02901">
    <property type="entry name" value="Macro_Poa1p-like"/>
    <property type="match status" value="1"/>
</dbReference>